<keyword evidence="2" id="KW-1185">Reference proteome</keyword>
<proteinExistence type="predicted"/>
<dbReference type="Proteomes" id="UP000789901">
    <property type="component" value="Unassembled WGS sequence"/>
</dbReference>
<protein>
    <submittedName>
        <fullName evidence="1">20478_t:CDS:1</fullName>
    </submittedName>
</protein>
<name>A0ABN7VMI7_GIGMA</name>
<evidence type="ECO:0000313" key="1">
    <source>
        <dbReference type="EMBL" id="CAG8786722.1"/>
    </source>
</evidence>
<reference evidence="1 2" key="1">
    <citation type="submission" date="2021-06" db="EMBL/GenBank/DDBJ databases">
        <authorList>
            <person name="Kallberg Y."/>
            <person name="Tangrot J."/>
            <person name="Rosling A."/>
        </authorList>
    </citation>
    <scope>NUCLEOTIDE SEQUENCE [LARGE SCALE GENOMIC DNA]</scope>
    <source>
        <strain evidence="1 2">120-4 pot B 10/14</strain>
    </source>
</reference>
<evidence type="ECO:0000313" key="2">
    <source>
        <dbReference type="Proteomes" id="UP000789901"/>
    </source>
</evidence>
<gene>
    <name evidence="1" type="ORF">GMARGA_LOCUS20564</name>
</gene>
<comment type="caution">
    <text evidence="1">The sequence shown here is derived from an EMBL/GenBank/DDBJ whole genome shotgun (WGS) entry which is preliminary data.</text>
</comment>
<dbReference type="EMBL" id="CAJVQB010018155">
    <property type="protein sequence ID" value="CAG8786722.1"/>
    <property type="molecule type" value="Genomic_DNA"/>
</dbReference>
<organism evidence="1 2">
    <name type="scientific">Gigaspora margarita</name>
    <dbReference type="NCBI Taxonomy" id="4874"/>
    <lineage>
        <taxon>Eukaryota</taxon>
        <taxon>Fungi</taxon>
        <taxon>Fungi incertae sedis</taxon>
        <taxon>Mucoromycota</taxon>
        <taxon>Glomeromycotina</taxon>
        <taxon>Glomeromycetes</taxon>
        <taxon>Diversisporales</taxon>
        <taxon>Gigasporaceae</taxon>
        <taxon>Gigaspora</taxon>
    </lineage>
</organism>
<sequence>DTEASVNVTTKKKIVSKANITPEANNITLEVNDISSETNNIPPEALSNGGFVFASLYQAKLQASLATAFDDLDMFFHNDSSAVLSKHAILFEHDRNIQKSSLKKQVVKNFEKGQKG</sequence>
<accession>A0ABN7VMI7</accession>
<feature type="non-terminal residue" evidence="1">
    <location>
        <position position="1"/>
    </location>
</feature>